<sequence length="691" mass="76149">MQAQEDLRQAEESLKLSEVQNKRLEAAEQSVRQQLEDAVEQRSKAAREAMKQSSAMAEELKRLKEQLEEKERAMRELQQSMGSSEEKKMEVRYLDSLNPPQSHLPIGTAEWSEAPDRAVRGGTFQQAVRPKVPERLVATFQFIVTDLSGYSTGRGLLAQDASRRIMRVETVQPKAGMEELETNMTYVMTVNESFHLTGGSPKTIPLCRHLPFGPFGGKAVFQDLFAWVSDPMQSTYLGESVISKRPCSLWRRRGESGAPGATVLCAAGDVPVELNMSVSSNVTGEVKWFNSSYQFGAVSTRVPEELLETPSSCDLAPPCEPLDPDPVALDAYVFHPNLSAVDYNIEDQNVADLEGEALFICMDRLRFHKMAVDHNYTLISRYSLLVSPAYGQYPLCNGYPDTVPQGPRCVGGDGRLVGREAPFFAGDGESRCSTSSPVGFWLGVPSGGRCSAGQRPSRTAAQGGCTWSLEARRKTIRQTCLFHHNFFELCDADFAERRGFRRSAAALRRAFASDETARGGCADVGGPEVKEAKAQVSELNLQVTKLQQELAGRQQELQEALAALEAEKQKVVPVPELFQAPAAPVESEESEALRRQLGEALEAAKKLGKEKGDLQKALERAQRANQDLQLQLDKKMQTPPVERPVVTIAEVEVKPKAHAAGLCLSEDARTTLLGPPCASTFHKWMTRIDCT</sequence>
<protein>
    <submittedName>
        <fullName evidence="3">Uncharacterized protein</fullName>
    </submittedName>
</protein>
<dbReference type="EMBL" id="CAXAMN010022585">
    <property type="protein sequence ID" value="CAK9071061.1"/>
    <property type="molecule type" value="Genomic_DNA"/>
</dbReference>
<dbReference type="PANTHER" id="PTHR18937">
    <property type="entry name" value="STRUCTURAL MAINTENANCE OF CHROMOSOMES SMC FAMILY MEMBER"/>
    <property type="match status" value="1"/>
</dbReference>
<evidence type="ECO:0000256" key="1">
    <source>
        <dbReference type="SAM" id="Coils"/>
    </source>
</evidence>
<accession>A0ABP0P5M4</accession>
<organism evidence="3 4">
    <name type="scientific">Durusdinium trenchii</name>
    <dbReference type="NCBI Taxonomy" id="1381693"/>
    <lineage>
        <taxon>Eukaryota</taxon>
        <taxon>Sar</taxon>
        <taxon>Alveolata</taxon>
        <taxon>Dinophyceae</taxon>
        <taxon>Suessiales</taxon>
        <taxon>Symbiodiniaceae</taxon>
        <taxon>Durusdinium</taxon>
    </lineage>
</organism>
<comment type="caution">
    <text evidence="3">The sequence shown here is derived from an EMBL/GenBank/DDBJ whole genome shotgun (WGS) entry which is preliminary data.</text>
</comment>
<evidence type="ECO:0000313" key="4">
    <source>
        <dbReference type="Proteomes" id="UP001642484"/>
    </source>
</evidence>
<proteinExistence type="predicted"/>
<feature type="compositionally biased region" description="Basic and acidic residues" evidence="2">
    <location>
        <begin position="39"/>
        <end position="50"/>
    </location>
</feature>
<keyword evidence="4" id="KW-1185">Reference proteome</keyword>
<evidence type="ECO:0000256" key="2">
    <source>
        <dbReference type="SAM" id="MobiDB-lite"/>
    </source>
</evidence>
<evidence type="ECO:0000313" key="3">
    <source>
        <dbReference type="EMBL" id="CAK9071061.1"/>
    </source>
</evidence>
<gene>
    <name evidence="3" type="ORF">CCMP2556_LOCUS34966</name>
</gene>
<name>A0ABP0P5M4_9DINO</name>
<keyword evidence="1" id="KW-0175">Coiled coil</keyword>
<dbReference type="CDD" id="cd06503">
    <property type="entry name" value="ATP-synt_Fo_b"/>
    <property type="match status" value="1"/>
</dbReference>
<reference evidence="3 4" key="1">
    <citation type="submission" date="2024-02" db="EMBL/GenBank/DDBJ databases">
        <authorList>
            <person name="Chen Y."/>
            <person name="Shah S."/>
            <person name="Dougan E. K."/>
            <person name="Thang M."/>
            <person name="Chan C."/>
        </authorList>
    </citation>
    <scope>NUCLEOTIDE SEQUENCE [LARGE SCALE GENOMIC DNA]</scope>
</reference>
<feature type="coiled-coil region" evidence="1">
    <location>
        <begin position="529"/>
        <end position="638"/>
    </location>
</feature>
<dbReference type="Proteomes" id="UP001642484">
    <property type="component" value="Unassembled WGS sequence"/>
</dbReference>
<feature type="region of interest" description="Disordered" evidence="2">
    <location>
        <begin position="27"/>
        <end position="59"/>
    </location>
</feature>